<evidence type="ECO:0000256" key="1">
    <source>
        <dbReference type="ARBA" id="ARBA00008876"/>
    </source>
</evidence>
<evidence type="ECO:0000256" key="2">
    <source>
        <dbReference type="ARBA" id="ARBA00023239"/>
    </source>
</evidence>
<keyword evidence="2" id="KW-0456">Lyase</keyword>
<dbReference type="EMBL" id="JAGYPE010000006">
    <property type="protein sequence ID" value="MBS4185688.1"/>
    <property type="molecule type" value="Genomic_DNA"/>
</dbReference>
<evidence type="ECO:0000259" key="3">
    <source>
        <dbReference type="Pfam" id="PF05683"/>
    </source>
</evidence>
<dbReference type="PANTHER" id="PTHR43351:SF2">
    <property type="entry name" value="L(+)-TARTRATE DEHYDRATASE SUBUNIT BETA-RELATED"/>
    <property type="match status" value="1"/>
</dbReference>
<gene>
    <name evidence="5" type="ORF">KHB02_012640</name>
    <name evidence="4" type="ORF">KHB02_30340</name>
</gene>
<accession>A0A942T5Y0</accession>
<evidence type="ECO:0000313" key="4">
    <source>
        <dbReference type="EMBL" id="MBS4185688.1"/>
    </source>
</evidence>
<keyword evidence="6" id="KW-1185">Reference proteome</keyword>
<dbReference type="Pfam" id="PF05683">
    <property type="entry name" value="Fumerase_C"/>
    <property type="match status" value="1"/>
</dbReference>
<dbReference type="NCBIfam" id="TIGR00723">
    <property type="entry name" value="ttdB_fumA_fumB"/>
    <property type="match status" value="1"/>
</dbReference>
<dbReference type="Proteomes" id="UP000677265">
    <property type="component" value="Unassembled WGS sequence"/>
</dbReference>
<name>A0A942T5Y0_9BACI</name>
<evidence type="ECO:0000313" key="5">
    <source>
        <dbReference type="EMBL" id="MCH6266369.1"/>
    </source>
</evidence>
<dbReference type="EMBL" id="JAGYPE020000020">
    <property type="protein sequence ID" value="MCH6266369.1"/>
    <property type="molecule type" value="Genomic_DNA"/>
</dbReference>
<dbReference type="SUPFAM" id="SSF117457">
    <property type="entry name" value="FumA C-terminal domain-like"/>
    <property type="match status" value="1"/>
</dbReference>
<organism evidence="4">
    <name type="scientific">Neobacillus citreus</name>
    <dbReference type="NCBI Taxonomy" id="2833578"/>
    <lineage>
        <taxon>Bacteria</taxon>
        <taxon>Bacillati</taxon>
        <taxon>Bacillota</taxon>
        <taxon>Bacilli</taxon>
        <taxon>Bacillales</taxon>
        <taxon>Bacillaceae</taxon>
        <taxon>Neobacillus</taxon>
    </lineage>
</organism>
<feature type="domain" description="Fe-S hydro-lyase tartrate dehydratase beta-type catalytic" evidence="3">
    <location>
        <begin position="5"/>
        <end position="176"/>
    </location>
</feature>
<dbReference type="AlphaFoldDB" id="A0A942T5Y0"/>
<dbReference type="InterPro" id="IPR004647">
    <property type="entry name" value="Fe-S_hydro-lyase_TtdB-typ_cat"/>
</dbReference>
<proteinExistence type="inferred from homology"/>
<protein>
    <submittedName>
        <fullName evidence="5">FumA C-terminus/TtdB family hydratase beta subunit</fullName>
    </submittedName>
    <submittedName>
        <fullName evidence="4">Fumarate hydratase C-terminal domain-containing protein</fullName>
    </submittedName>
</protein>
<dbReference type="Gene3D" id="3.20.130.10">
    <property type="entry name" value="Fe-S hydro-lyase, tartrate dehydratase beta-type, catalytic domain"/>
    <property type="match status" value="1"/>
</dbReference>
<sequence>MAEYRLKTPLTDDDIQKLQIGDQVFLTGTIYMARDAAHKRMVDLLEAGQSLPVDLRGEVIFYAGPCPPKPGQIIGPVAPTTAYRMDPYAPAMYEYGVKGTIGKGPRREMVKEACKQYGAISFAAVGGLSTILSRRVTAVEVVAYEDLGPEAIRRLEVEDFPLLVAYDAHGQDLYEQEIAKYENYNKNTNKEVGI</sequence>
<dbReference type="InterPro" id="IPR036660">
    <property type="entry name" value="Fe-S_hydroAse_TtdB_cat_sf"/>
</dbReference>
<comment type="similarity">
    <text evidence="1">Belongs to the class-I fumarase family.</text>
</comment>
<evidence type="ECO:0000313" key="6">
    <source>
        <dbReference type="Proteomes" id="UP000677265"/>
    </source>
</evidence>
<reference evidence="4" key="1">
    <citation type="submission" date="2021-05" db="EMBL/GenBank/DDBJ databases">
        <title>Novel Bacillus species.</title>
        <authorList>
            <person name="Liu G."/>
        </authorList>
    </citation>
    <scope>NUCLEOTIDE SEQUENCE</scope>
    <source>
        <strain evidence="4 6">FJAT-50051</strain>
    </source>
</reference>
<dbReference type="GO" id="GO:0016836">
    <property type="term" value="F:hydro-lyase activity"/>
    <property type="evidence" value="ECO:0007669"/>
    <property type="project" value="InterPro"/>
</dbReference>
<comment type="caution">
    <text evidence="4">The sequence shown here is derived from an EMBL/GenBank/DDBJ whole genome shotgun (WGS) entry which is preliminary data.</text>
</comment>
<dbReference type="PANTHER" id="PTHR43351">
    <property type="entry name" value="L(+)-TARTRATE DEHYDRATASE SUBUNIT BETA"/>
    <property type="match status" value="1"/>
</dbReference>
<dbReference type="RefSeq" id="WP_213145526.1">
    <property type="nucleotide sequence ID" value="NZ_JAGYPE020000020.1"/>
</dbReference>